<sequence length="157" mass="17711">MNPPQTPPSTSRFKQLTRDQNILVHGLHEAGRNQTQIATQLGISRGQVSYSLRRGTVSPKKRKGPSSVLKADDVNQIISYIESSPEKRRKTFLELAAGPFRHLGVSERVIQKELRKRGYRRHLAHVKPQGSPKTITTHREWVTRCPSSKTAPKAKTD</sequence>
<dbReference type="InterPro" id="IPR009057">
    <property type="entry name" value="Homeodomain-like_sf"/>
</dbReference>
<feature type="region of interest" description="Disordered" evidence="1">
    <location>
        <begin position="126"/>
        <end position="157"/>
    </location>
</feature>
<evidence type="ECO:0008006" key="4">
    <source>
        <dbReference type="Google" id="ProtNLM"/>
    </source>
</evidence>
<accession>A0A383UVH8</accession>
<dbReference type="Proteomes" id="UP000275772">
    <property type="component" value="Unassembled WGS sequence"/>
</dbReference>
<reference evidence="2 3" key="1">
    <citation type="submission" date="2017-11" db="EMBL/GenBank/DDBJ databases">
        <authorList>
            <person name="Kracher B."/>
        </authorList>
    </citation>
    <scope>NUCLEOTIDE SEQUENCE [LARGE SCALE GENOMIC DNA]</scope>
    <source>
        <strain evidence="2 3">RACE1</strain>
    </source>
</reference>
<proteinExistence type="predicted"/>
<evidence type="ECO:0000313" key="2">
    <source>
        <dbReference type="EMBL" id="SZF03360.1"/>
    </source>
</evidence>
<gene>
    <name evidence="2" type="ORF">BLGHR1_14152</name>
</gene>
<protein>
    <recommendedName>
        <fullName evidence="4">Transposase</fullName>
    </recommendedName>
</protein>
<evidence type="ECO:0000313" key="3">
    <source>
        <dbReference type="Proteomes" id="UP000275772"/>
    </source>
</evidence>
<dbReference type="SUPFAM" id="SSF46689">
    <property type="entry name" value="Homeodomain-like"/>
    <property type="match status" value="1"/>
</dbReference>
<dbReference type="AlphaFoldDB" id="A0A383UVH8"/>
<dbReference type="EMBL" id="UNSH01000050">
    <property type="protein sequence ID" value="SZF03360.1"/>
    <property type="molecule type" value="Genomic_DNA"/>
</dbReference>
<name>A0A383UVH8_BLUHO</name>
<organism evidence="2 3">
    <name type="scientific">Blumeria hordei</name>
    <name type="common">Barley powdery mildew</name>
    <name type="synonym">Blumeria graminis f. sp. hordei</name>
    <dbReference type="NCBI Taxonomy" id="2867405"/>
    <lineage>
        <taxon>Eukaryota</taxon>
        <taxon>Fungi</taxon>
        <taxon>Dikarya</taxon>
        <taxon>Ascomycota</taxon>
        <taxon>Pezizomycotina</taxon>
        <taxon>Leotiomycetes</taxon>
        <taxon>Erysiphales</taxon>
        <taxon>Erysiphaceae</taxon>
        <taxon>Blumeria</taxon>
    </lineage>
</organism>
<evidence type="ECO:0000256" key="1">
    <source>
        <dbReference type="SAM" id="MobiDB-lite"/>
    </source>
</evidence>
<dbReference type="VEuPathDB" id="FungiDB:BLGHR1_14152"/>